<reference evidence="1 2" key="1">
    <citation type="submission" date="2020-08" db="EMBL/GenBank/DDBJ databases">
        <title>Genomic Encyclopedia of Type Strains, Phase IV (KMG-IV): sequencing the most valuable type-strain genomes for metagenomic binning, comparative biology and taxonomic classification.</title>
        <authorList>
            <person name="Goeker M."/>
        </authorList>
    </citation>
    <scope>NUCLEOTIDE SEQUENCE [LARGE SCALE GENOMIC DNA]</scope>
    <source>
        <strain evidence="1 2">DSM 15743</strain>
    </source>
</reference>
<name>A0A7W6N9R4_9HYPH</name>
<dbReference type="EMBL" id="JACIDC010000018">
    <property type="protein sequence ID" value="MBB4042002.1"/>
    <property type="molecule type" value="Genomic_DNA"/>
</dbReference>
<evidence type="ECO:0000313" key="1">
    <source>
        <dbReference type="EMBL" id="MBB4042002.1"/>
    </source>
</evidence>
<organism evidence="1 2">
    <name type="scientific">Microvirga flocculans</name>
    <dbReference type="NCBI Taxonomy" id="217168"/>
    <lineage>
        <taxon>Bacteria</taxon>
        <taxon>Pseudomonadati</taxon>
        <taxon>Pseudomonadota</taxon>
        <taxon>Alphaproteobacteria</taxon>
        <taxon>Hyphomicrobiales</taxon>
        <taxon>Methylobacteriaceae</taxon>
        <taxon>Microvirga</taxon>
    </lineage>
</organism>
<sequence length="136" mass="14543">MAEQEPMSSSPEPHVKAAFLPVEGRARTQAVSLEWPFTYGGAEITGFEVHRLTVSQVEAVMEALKSGAEVSICEAMTTLPGGEPVPPGLFAAGVMDDDDDRRVFEVVQSFLPQRLRRVLGSTLLSGDATSPPSQAD</sequence>
<comment type="caution">
    <text evidence="1">The sequence shown here is derived from an EMBL/GenBank/DDBJ whole genome shotgun (WGS) entry which is preliminary data.</text>
</comment>
<proteinExistence type="predicted"/>
<dbReference type="AlphaFoldDB" id="A0A7W6N9R4"/>
<evidence type="ECO:0000313" key="2">
    <source>
        <dbReference type="Proteomes" id="UP000519439"/>
    </source>
</evidence>
<protein>
    <submittedName>
        <fullName evidence="1">Uncharacterized protein</fullName>
    </submittedName>
</protein>
<accession>A0A7W6N9R4</accession>
<gene>
    <name evidence="1" type="ORF">GGR34_003687</name>
</gene>
<dbReference type="RefSeq" id="WP_027316047.1">
    <property type="nucleotide sequence ID" value="NZ_JACIDC010000018.1"/>
</dbReference>
<dbReference type="Proteomes" id="UP000519439">
    <property type="component" value="Unassembled WGS sequence"/>
</dbReference>
<keyword evidence="2" id="KW-1185">Reference proteome</keyword>